<keyword evidence="2" id="KW-0238">DNA-binding</keyword>
<evidence type="ECO:0000259" key="4">
    <source>
        <dbReference type="PROSITE" id="PS01124"/>
    </source>
</evidence>
<dbReference type="SMART" id="SM00342">
    <property type="entry name" value="HTH_ARAC"/>
    <property type="match status" value="1"/>
</dbReference>
<dbReference type="Pfam" id="PF12833">
    <property type="entry name" value="HTH_18"/>
    <property type="match status" value="1"/>
</dbReference>
<dbReference type="InterPro" id="IPR009057">
    <property type="entry name" value="Homeodomain-like_sf"/>
</dbReference>
<evidence type="ECO:0000256" key="3">
    <source>
        <dbReference type="ARBA" id="ARBA00023163"/>
    </source>
</evidence>
<evidence type="ECO:0000313" key="6">
    <source>
        <dbReference type="Proteomes" id="UP001596527"/>
    </source>
</evidence>
<keyword evidence="6" id="KW-1185">Reference proteome</keyword>
<accession>A0ABW2SQ79</accession>
<dbReference type="InterPro" id="IPR020449">
    <property type="entry name" value="Tscrpt_reg_AraC-type_HTH"/>
</dbReference>
<sequence>MVHDLRVCAQAMGARGVFHHRGMRARDEFDAVVEADDGRWIGVESKLGLGSLGEAASLAGMSESAFSRFFHRHSGVTSSTLVRRLRISRGCHLLASTDLPVSQIQYECGYANGSNFHRRFLKEIGMTPSEYRRRCGS</sequence>
<evidence type="ECO:0000256" key="2">
    <source>
        <dbReference type="ARBA" id="ARBA00023125"/>
    </source>
</evidence>
<dbReference type="PRINTS" id="PR00032">
    <property type="entry name" value="HTHARAC"/>
</dbReference>
<protein>
    <submittedName>
        <fullName evidence="5">Helix-turn-helix domain-containing protein</fullName>
    </submittedName>
</protein>
<name>A0ABW2SQ79_9ACTO</name>
<dbReference type="RefSeq" id="WP_380975110.1">
    <property type="nucleotide sequence ID" value="NZ_JBHTEF010000001.1"/>
</dbReference>
<keyword evidence="3" id="KW-0804">Transcription</keyword>
<dbReference type="InterPro" id="IPR018060">
    <property type="entry name" value="HTH_AraC"/>
</dbReference>
<dbReference type="Proteomes" id="UP001596527">
    <property type="component" value="Unassembled WGS sequence"/>
</dbReference>
<dbReference type="SUPFAM" id="SSF46689">
    <property type="entry name" value="Homeodomain-like"/>
    <property type="match status" value="1"/>
</dbReference>
<dbReference type="EMBL" id="JBHTEF010000001">
    <property type="protein sequence ID" value="MFC7581636.1"/>
    <property type="molecule type" value="Genomic_DNA"/>
</dbReference>
<evidence type="ECO:0000256" key="1">
    <source>
        <dbReference type="ARBA" id="ARBA00023015"/>
    </source>
</evidence>
<organism evidence="5 6">
    <name type="scientific">Schaalia naturae</name>
    <dbReference type="NCBI Taxonomy" id="635203"/>
    <lineage>
        <taxon>Bacteria</taxon>
        <taxon>Bacillati</taxon>
        <taxon>Actinomycetota</taxon>
        <taxon>Actinomycetes</taxon>
        <taxon>Actinomycetales</taxon>
        <taxon>Actinomycetaceae</taxon>
        <taxon>Schaalia</taxon>
    </lineage>
</organism>
<dbReference type="PANTHER" id="PTHR43280:SF27">
    <property type="entry name" value="TRANSCRIPTIONAL REGULATOR MTLR"/>
    <property type="match status" value="1"/>
</dbReference>
<keyword evidence="1" id="KW-0805">Transcription regulation</keyword>
<dbReference type="PANTHER" id="PTHR43280">
    <property type="entry name" value="ARAC-FAMILY TRANSCRIPTIONAL REGULATOR"/>
    <property type="match status" value="1"/>
</dbReference>
<comment type="caution">
    <text evidence="5">The sequence shown here is derived from an EMBL/GenBank/DDBJ whole genome shotgun (WGS) entry which is preliminary data.</text>
</comment>
<gene>
    <name evidence="5" type="ORF">ACFQWG_10570</name>
</gene>
<dbReference type="PROSITE" id="PS01124">
    <property type="entry name" value="HTH_ARAC_FAMILY_2"/>
    <property type="match status" value="1"/>
</dbReference>
<dbReference type="Gene3D" id="1.10.10.60">
    <property type="entry name" value="Homeodomain-like"/>
    <property type="match status" value="2"/>
</dbReference>
<proteinExistence type="predicted"/>
<feature type="domain" description="HTH araC/xylS-type" evidence="4">
    <location>
        <begin position="51"/>
        <end position="134"/>
    </location>
</feature>
<reference evidence="6" key="1">
    <citation type="journal article" date="2019" name="Int. J. Syst. Evol. Microbiol.">
        <title>The Global Catalogue of Microorganisms (GCM) 10K type strain sequencing project: providing services to taxonomists for standard genome sequencing and annotation.</title>
        <authorList>
            <consortium name="The Broad Institute Genomics Platform"/>
            <consortium name="The Broad Institute Genome Sequencing Center for Infectious Disease"/>
            <person name="Wu L."/>
            <person name="Ma J."/>
        </authorList>
    </citation>
    <scope>NUCLEOTIDE SEQUENCE [LARGE SCALE GENOMIC DNA]</scope>
    <source>
        <strain evidence="6">CCUG 56698</strain>
    </source>
</reference>
<evidence type="ECO:0000313" key="5">
    <source>
        <dbReference type="EMBL" id="MFC7581636.1"/>
    </source>
</evidence>